<dbReference type="EMBL" id="JBJKBG010000008">
    <property type="protein sequence ID" value="KAL3727071.1"/>
    <property type="molecule type" value="Genomic_DNA"/>
</dbReference>
<evidence type="ECO:0000256" key="1">
    <source>
        <dbReference type="SAM" id="MobiDB-lite"/>
    </source>
</evidence>
<dbReference type="Pfam" id="PF05641">
    <property type="entry name" value="Agenet"/>
    <property type="match status" value="1"/>
</dbReference>
<comment type="caution">
    <text evidence="3">The sequence shown here is derived from an EMBL/GenBank/DDBJ whole genome shotgun (WGS) entry which is preliminary data.</text>
</comment>
<dbReference type="PANTHER" id="PTHR36805">
    <property type="entry name" value="AGENET DOMAIN-CONTAINING PROTEIN"/>
    <property type="match status" value="1"/>
</dbReference>
<feature type="domain" description="Agenet" evidence="2">
    <location>
        <begin position="132"/>
        <end position="192"/>
    </location>
</feature>
<protein>
    <recommendedName>
        <fullName evidence="2">Agenet domain-containing protein</fullName>
    </recommendedName>
</protein>
<keyword evidence="4" id="KW-1185">Reference proteome</keyword>
<dbReference type="Proteomes" id="UP001634007">
    <property type="component" value="Unassembled WGS sequence"/>
</dbReference>
<reference evidence="3 4" key="1">
    <citation type="submission" date="2024-11" db="EMBL/GenBank/DDBJ databases">
        <title>Chromosome-level genome assembly of Eucalyptus globulus Labill. provides insights into its genome evolution.</title>
        <authorList>
            <person name="Li X."/>
        </authorList>
    </citation>
    <scope>NUCLEOTIDE SEQUENCE [LARGE SCALE GENOMIC DNA]</scope>
    <source>
        <strain evidence="3">CL2024</strain>
        <tissue evidence="3">Fresh tender leaves</tissue>
    </source>
</reference>
<dbReference type="EMBL" id="JBJKBG010000008">
    <property type="protein sequence ID" value="KAL3727072.1"/>
    <property type="molecule type" value="Genomic_DNA"/>
</dbReference>
<dbReference type="InterPro" id="IPR008395">
    <property type="entry name" value="Agenet-like_dom"/>
</dbReference>
<dbReference type="EMBL" id="JBJKBG010000008">
    <property type="protein sequence ID" value="KAL3727070.1"/>
    <property type="molecule type" value="Genomic_DNA"/>
</dbReference>
<organism evidence="3 4">
    <name type="scientific">Eucalyptus globulus</name>
    <name type="common">Tasmanian blue gum</name>
    <dbReference type="NCBI Taxonomy" id="34317"/>
    <lineage>
        <taxon>Eukaryota</taxon>
        <taxon>Viridiplantae</taxon>
        <taxon>Streptophyta</taxon>
        <taxon>Embryophyta</taxon>
        <taxon>Tracheophyta</taxon>
        <taxon>Spermatophyta</taxon>
        <taxon>Magnoliopsida</taxon>
        <taxon>eudicotyledons</taxon>
        <taxon>Gunneridae</taxon>
        <taxon>Pentapetalae</taxon>
        <taxon>rosids</taxon>
        <taxon>malvids</taxon>
        <taxon>Myrtales</taxon>
        <taxon>Myrtaceae</taxon>
        <taxon>Myrtoideae</taxon>
        <taxon>Eucalypteae</taxon>
        <taxon>Eucalyptus</taxon>
    </lineage>
</organism>
<feature type="region of interest" description="Disordered" evidence="1">
    <location>
        <begin position="229"/>
        <end position="261"/>
    </location>
</feature>
<gene>
    <name evidence="3" type="ORF">ACJRO7_031903</name>
</gene>
<evidence type="ECO:0000313" key="4">
    <source>
        <dbReference type="Proteomes" id="UP001634007"/>
    </source>
</evidence>
<proteinExistence type="predicted"/>
<name>A0ABD3JHW4_EUCGL</name>
<sequence>MVGADQKRKETGLAGTDPKRKKTRIIEQLFEVGQEAEMRTFAPGFRGAWFRCKIKRITNRQGNLRVALEYIDFPDEKISWTKVFQRPPYFPADAKLNQKKELMVRPRFPSVYHRSEMPDVRSISEVAVIVDDDWKVGDLVDWWFDDCYWSGRVTEVLADKKFQIELHPPPAGEGQSYEASSKDLRPSLDWSIENGWMVCSPHCAQLTKPLHEGRSLPSADMSRLQKVPLNINAPEKSPPETHTNSEKSPPEMHTNSEKSPPEIYENSAVASSGLGKANSCDGVSSSNIRVASAEMEVSVSKENHDCDLHCPEKLKSDDHTLLNSMFSDTLEDAIIDLEELANRVIWLKDILQFGGHPSKNSKPSWKFLELRASANSK</sequence>
<dbReference type="PANTHER" id="PTHR36805:SF7">
    <property type="entry name" value="AGENET DOMAIN-CONTAINING PROTEIN"/>
    <property type="match status" value="1"/>
</dbReference>
<dbReference type="AlphaFoldDB" id="A0ABD3JHW4"/>
<dbReference type="SMART" id="SM00743">
    <property type="entry name" value="Agenet"/>
    <property type="match status" value="1"/>
</dbReference>
<evidence type="ECO:0000313" key="3">
    <source>
        <dbReference type="EMBL" id="KAL3727070.1"/>
    </source>
</evidence>
<accession>A0ABD3JHW4</accession>
<dbReference type="EMBL" id="JBJKBG010000008">
    <property type="protein sequence ID" value="KAL3727073.1"/>
    <property type="molecule type" value="Genomic_DNA"/>
</dbReference>
<feature type="compositionally biased region" description="Basic and acidic residues" evidence="1">
    <location>
        <begin position="237"/>
        <end position="260"/>
    </location>
</feature>
<dbReference type="InterPro" id="IPR014002">
    <property type="entry name" value="Agenet_dom_plant"/>
</dbReference>
<dbReference type="EMBL" id="JBJKBG010000008">
    <property type="protein sequence ID" value="KAL3727074.1"/>
    <property type="molecule type" value="Genomic_DNA"/>
</dbReference>
<evidence type="ECO:0000259" key="2">
    <source>
        <dbReference type="SMART" id="SM00743"/>
    </source>
</evidence>